<dbReference type="Pfam" id="PF11185">
    <property type="entry name" value="DUF2971"/>
    <property type="match status" value="1"/>
</dbReference>
<evidence type="ECO:0000313" key="2">
    <source>
        <dbReference type="Proteomes" id="UP000325576"/>
    </source>
</evidence>
<comment type="caution">
    <text evidence="1">The sequence shown here is derived from an EMBL/GenBank/DDBJ whole genome shotgun (WGS) entry which is preliminary data.</text>
</comment>
<dbReference type="InterPro" id="IPR021352">
    <property type="entry name" value="DUF2971"/>
</dbReference>
<gene>
    <name evidence="1" type="ORF">BS297_08390</name>
</gene>
<organism evidence="1 2">
    <name type="scientific">Rhodococcus erythropolis</name>
    <name type="common">Arthrobacter picolinophilus</name>
    <dbReference type="NCBI Taxonomy" id="1833"/>
    <lineage>
        <taxon>Bacteria</taxon>
        <taxon>Bacillati</taxon>
        <taxon>Actinomycetota</taxon>
        <taxon>Actinomycetes</taxon>
        <taxon>Mycobacteriales</taxon>
        <taxon>Nocardiaceae</taxon>
        <taxon>Rhodococcus</taxon>
        <taxon>Rhodococcus erythropolis group</taxon>
    </lineage>
</organism>
<dbReference type="EMBL" id="MRBO01000277">
    <property type="protein sequence ID" value="KAB2585836.1"/>
    <property type="molecule type" value="Genomic_DNA"/>
</dbReference>
<dbReference type="AlphaFoldDB" id="A0A5N5E6B3"/>
<proteinExistence type="predicted"/>
<sequence length="328" mass="36888">MTDENDILYHYTNFGGFSGIIKSQKLWGTDIKYLNDAQELKYSAGLMAEIFHSLAQELPDLTEEERRECGDFFTTEGPDHRDPSYLGPKKHALRAAAWSLAALVDESQPQMPYDWKWANGYVTCFTTERDSLGQWRGYAGGDGFAVGFDRAKLAELTYQCWDYKAGNRMEPDGSGWVDAPIPGPRPIFYGDEARAENLNLVKAFLRSRISEKPAAVNYFSFVTEMFNAAGRLCMTLKDESFQAEKEWRLIAMFTEASARLNFRQGSYGTGGVVPYIEIGFPRDAIVKVVIGPGNAPDLRERAVRQMLEANGYAIGEVDLERSKVPYRG</sequence>
<name>A0A5N5E6B3_RHOER</name>
<dbReference type="Proteomes" id="UP000325576">
    <property type="component" value="Unassembled WGS sequence"/>
</dbReference>
<reference evidence="1 2" key="1">
    <citation type="journal article" date="2017" name="Poromechanics V (2013)">
        <title>Genomic Characterization of the Arsenic-Tolerant Actinobacterium, &lt;i&gt;Rhodococcus erythropolis&lt;/i&gt; S43.</title>
        <authorList>
            <person name="Retamal-Morales G."/>
            <person name="Mehnert M."/>
            <person name="Schwabe R."/>
            <person name="Tischler D."/>
            <person name="Schloemann M."/>
            <person name="Levican G.J."/>
        </authorList>
    </citation>
    <scope>NUCLEOTIDE SEQUENCE [LARGE SCALE GENOMIC DNA]</scope>
    <source>
        <strain evidence="1 2">S43</strain>
    </source>
</reference>
<evidence type="ECO:0008006" key="3">
    <source>
        <dbReference type="Google" id="ProtNLM"/>
    </source>
</evidence>
<accession>A0A5N5E6B3</accession>
<protein>
    <recommendedName>
        <fullName evidence="3">DUF2971 domain-containing protein</fullName>
    </recommendedName>
</protein>
<evidence type="ECO:0000313" key="1">
    <source>
        <dbReference type="EMBL" id="KAB2585836.1"/>
    </source>
</evidence>